<dbReference type="Pfam" id="PF00440">
    <property type="entry name" value="TetR_N"/>
    <property type="match status" value="1"/>
</dbReference>
<dbReference type="GO" id="GO:0003677">
    <property type="term" value="F:DNA binding"/>
    <property type="evidence" value="ECO:0007669"/>
    <property type="project" value="UniProtKB-UniRule"/>
</dbReference>
<gene>
    <name evidence="4" type="ORF">HZI73_24695</name>
</gene>
<proteinExistence type="predicted"/>
<evidence type="ECO:0000313" key="5">
    <source>
        <dbReference type="Proteomes" id="UP000683246"/>
    </source>
</evidence>
<name>A0A8J8SJ52_9FIRM</name>
<dbReference type="AlphaFoldDB" id="A0A8J8SJ52"/>
<dbReference type="RefSeq" id="WP_212696001.1">
    <property type="nucleotide sequence ID" value="NZ_CP058649.1"/>
</dbReference>
<evidence type="ECO:0000256" key="1">
    <source>
        <dbReference type="ARBA" id="ARBA00023125"/>
    </source>
</evidence>
<dbReference type="SUPFAM" id="SSF46689">
    <property type="entry name" value="Homeodomain-like"/>
    <property type="match status" value="1"/>
</dbReference>
<dbReference type="Proteomes" id="UP000683246">
    <property type="component" value="Chromosome"/>
</dbReference>
<evidence type="ECO:0000313" key="4">
    <source>
        <dbReference type="EMBL" id="QUI25301.1"/>
    </source>
</evidence>
<keyword evidence="1 2" id="KW-0238">DNA-binding</keyword>
<dbReference type="KEGG" id="vpy:HZI73_24695"/>
<keyword evidence="5" id="KW-1185">Reference proteome</keyword>
<dbReference type="Gene3D" id="1.10.10.60">
    <property type="entry name" value="Homeodomain-like"/>
    <property type="match status" value="1"/>
</dbReference>
<feature type="domain" description="HTH tetR-type" evidence="3">
    <location>
        <begin position="1"/>
        <end position="54"/>
    </location>
</feature>
<dbReference type="Gene3D" id="1.10.357.10">
    <property type="entry name" value="Tetracycline Repressor, domain 2"/>
    <property type="match status" value="1"/>
</dbReference>
<protein>
    <submittedName>
        <fullName evidence="4">TetR/AcrR family transcriptional regulator</fullName>
    </submittedName>
</protein>
<evidence type="ECO:0000259" key="3">
    <source>
        <dbReference type="PROSITE" id="PS50977"/>
    </source>
</evidence>
<organism evidence="4 5">
    <name type="scientific">Vallitalea pronyensis</name>
    <dbReference type="NCBI Taxonomy" id="1348613"/>
    <lineage>
        <taxon>Bacteria</taxon>
        <taxon>Bacillati</taxon>
        <taxon>Bacillota</taxon>
        <taxon>Clostridia</taxon>
        <taxon>Lachnospirales</taxon>
        <taxon>Vallitaleaceae</taxon>
        <taxon>Vallitalea</taxon>
    </lineage>
</organism>
<dbReference type="EMBL" id="CP058649">
    <property type="protein sequence ID" value="QUI25301.1"/>
    <property type="molecule type" value="Genomic_DNA"/>
</dbReference>
<sequence length="182" mass="21129">MKTAKAFIFEYGIRGWNMDEFAKEVGITKRTLYKYMNSKESLIEAALVDYIKETQKELADQLNHTADFNSGIHIILHIFPELVTKMQSKIIKDIYKHYPSIEKTIFQKREEFSYEIIKFIQKGKTLGIVRTEIKDMAIVEAVQAFILYYAKNNPDTLSIKLRESIDLLLNGIIQGDKNNVNV</sequence>
<dbReference type="InterPro" id="IPR001647">
    <property type="entry name" value="HTH_TetR"/>
</dbReference>
<dbReference type="InterPro" id="IPR009057">
    <property type="entry name" value="Homeodomain-like_sf"/>
</dbReference>
<evidence type="ECO:0000256" key="2">
    <source>
        <dbReference type="PROSITE-ProRule" id="PRU00335"/>
    </source>
</evidence>
<accession>A0A8J8SJ52</accession>
<reference evidence="4" key="1">
    <citation type="submission" date="2020-07" db="EMBL/GenBank/DDBJ databases">
        <title>Vallitalea pronyensis genome.</title>
        <authorList>
            <person name="Postec A."/>
        </authorList>
    </citation>
    <scope>NUCLEOTIDE SEQUENCE</scope>
    <source>
        <strain evidence="4">FatNI3</strain>
    </source>
</reference>
<feature type="DNA-binding region" description="H-T-H motif" evidence="2">
    <location>
        <begin position="17"/>
        <end position="36"/>
    </location>
</feature>
<dbReference type="PROSITE" id="PS50977">
    <property type="entry name" value="HTH_TETR_2"/>
    <property type="match status" value="1"/>
</dbReference>